<accession>A0A2V3PP81</accession>
<proteinExistence type="predicted"/>
<dbReference type="PROSITE" id="PS51186">
    <property type="entry name" value="GNAT"/>
    <property type="match status" value="1"/>
</dbReference>
<keyword evidence="2" id="KW-0808">Transferase</keyword>
<evidence type="ECO:0000259" key="1">
    <source>
        <dbReference type="PROSITE" id="PS51186"/>
    </source>
</evidence>
<dbReference type="Proteomes" id="UP000247973">
    <property type="component" value="Unassembled WGS sequence"/>
</dbReference>
<protein>
    <submittedName>
        <fullName evidence="2">Acetyltransferase (GNAT) family protein</fullName>
    </submittedName>
</protein>
<feature type="domain" description="N-acetyltransferase" evidence="1">
    <location>
        <begin position="9"/>
        <end position="163"/>
    </location>
</feature>
<sequence>MQKVVTNNKEYNYITNYKNNEVLRNSLHVQTQKIWKFDFEKWYKSGHWGDNCLLYSLFDNNKIVSHITVSIIDFIVLGEKKQFIQLGTVCTDEEYRKQGLNRFLLEKVIEEWKSKSDLIYLYANDSVLDYYPLFGFVPVDEYQAIKKIDYKRSSLIVRKINIDNTDDYKLLYNKAKNNIALFKVSMVDNAGLIMFYCNYFDKFSFKENLFYIESLDTIVVAGYKENDLILYDILSTEKVEIDEVISAMITDQTQNVIIHFMPIDSEKYEIKLLKEEEDTTLFVMGNSKKLFETNKLIFPILSRT</sequence>
<dbReference type="AlphaFoldDB" id="A0A2V3PP81"/>
<dbReference type="Gene3D" id="3.40.630.30">
    <property type="match status" value="1"/>
</dbReference>
<dbReference type="OrthoDB" id="9804948at2"/>
<dbReference type="CDD" id="cd04301">
    <property type="entry name" value="NAT_SF"/>
    <property type="match status" value="1"/>
</dbReference>
<organism evidence="2 3">
    <name type="scientific">Dysgonomonas alginatilytica</name>
    <dbReference type="NCBI Taxonomy" id="1605892"/>
    <lineage>
        <taxon>Bacteria</taxon>
        <taxon>Pseudomonadati</taxon>
        <taxon>Bacteroidota</taxon>
        <taxon>Bacteroidia</taxon>
        <taxon>Bacteroidales</taxon>
        <taxon>Dysgonomonadaceae</taxon>
        <taxon>Dysgonomonas</taxon>
    </lineage>
</organism>
<dbReference type="GO" id="GO:0016747">
    <property type="term" value="F:acyltransferase activity, transferring groups other than amino-acyl groups"/>
    <property type="evidence" value="ECO:0007669"/>
    <property type="project" value="InterPro"/>
</dbReference>
<dbReference type="Pfam" id="PF00583">
    <property type="entry name" value="Acetyltransf_1"/>
    <property type="match status" value="1"/>
</dbReference>
<dbReference type="EMBL" id="QICL01000011">
    <property type="protein sequence ID" value="PXV64094.1"/>
    <property type="molecule type" value="Genomic_DNA"/>
</dbReference>
<dbReference type="InterPro" id="IPR000182">
    <property type="entry name" value="GNAT_dom"/>
</dbReference>
<gene>
    <name evidence="2" type="ORF">CLV62_11152</name>
</gene>
<evidence type="ECO:0000313" key="2">
    <source>
        <dbReference type="EMBL" id="PXV64094.1"/>
    </source>
</evidence>
<dbReference type="SUPFAM" id="SSF55729">
    <property type="entry name" value="Acyl-CoA N-acyltransferases (Nat)"/>
    <property type="match status" value="1"/>
</dbReference>
<comment type="caution">
    <text evidence="2">The sequence shown here is derived from an EMBL/GenBank/DDBJ whole genome shotgun (WGS) entry which is preliminary data.</text>
</comment>
<reference evidence="2 3" key="1">
    <citation type="submission" date="2018-03" db="EMBL/GenBank/DDBJ databases">
        <title>Genomic Encyclopedia of Archaeal and Bacterial Type Strains, Phase II (KMG-II): from individual species to whole genera.</title>
        <authorList>
            <person name="Goeker M."/>
        </authorList>
    </citation>
    <scope>NUCLEOTIDE SEQUENCE [LARGE SCALE GENOMIC DNA]</scope>
    <source>
        <strain evidence="2 3">DSM 100214</strain>
    </source>
</reference>
<evidence type="ECO:0000313" key="3">
    <source>
        <dbReference type="Proteomes" id="UP000247973"/>
    </source>
</evidence>
<dbReference type="InterPro" id="IPR016181">
    <property type="entry name" value="Acyl_CoA_acyltransferase"/>
</dbReference>
<dbReference type="RefSeq" id="WP_110310654.1">
    <property type="nucleotide sequence ID" value="NZ_QICL01000011.1"/>
</dbReference>
<keyword evidence="3" id="KW-1185">Reference proteome</keyword>
<name>A0A2V3PP81_9BACT</name>